<evidence type="ECO:0000313" key="3">
    <source>
        <dbReference type="EMBL" id="RWY41124.1"/>
    </source>
</evidence>
<keyword evidence="1" id="KW-0809">Transit peptide</keyword>
<feature type="domain" description="CAF17 C-terminal" evidence="2">
    <location>
        <begin position="192"/>
        <end position="249"/>
    </location>
</feature>
<dbReference type="Proteomes" id="UP000287168">
    <property type="component" value="Unassembled WGS sequence"/>
</dbReference>
<accession>A0A444MBL8</accession>
<protein>
    <submittedName>
        <fullName evidence="3">Folate-binding protein</fullName>
    </submittedName>
</protein>
<proteinExistence type="predicted"/>
<dbReference type="InterPro" id="IPR057460">
    <property type="entry name" value="CAF17_C"/>
</dbReference>
<evidence type="ECO:0000313" key="4">
    <source>
        <dbReference type="Proteomes" id="UP000287168"/>
    </source>
</evidence>
<dbReference type="SUPFAM" id="SSF103025">
    <property type="entry name" value="Folate-binding domain"/>
    <property type="match status" value="1"/>
</dbReference>
<sequence>MGEADPGRRVLEIAGADRESFLQGLITQDVRRLGEGALYAALLTPQGKYLADFFLVAAPGRGVILLDAAEAQAGDLLRRLSMYRLRADVQITESALKVSRGLGPAPAGAVADPRHPDLGWRLYSDTEGAAPSIDWDALRVAHVIPEAGIELIPNETYILEAGFERLAGVDFRKGCYVGQEVTARMKHKTELRKGFVQVAVEGEAGPGTPILQGDKEVGTLFTRAGDRAIAWLRFDRAEGEMQAGLAKVRRV</sequence>
<dbReference type="OrthoDB" id="9796287at2"/>
<name>A0A444MBL8_9RHOB</name>
<dbReference type="InterPro" id="IPR027266">
    <property type="entry name" value="TrmE/GcvT-like"/>
</dbReference>
<evidence type="ECO:0000259" key="2">
    <source>
        <dbReference type="Pfam" id="PF25455"/>
    </source>
</evidence>
<organism evidence="3 4">
    <name type="scientific">Falsigemmobacter intermedius</name>
    <dbReference type="NCBI Taxonomy" id="1553448"/>
    <lineage>
        <taxon>Bacteria</taxon>
        <taxon>Pseudomonadati</taxon>
        <taxon>Pseudomonadota</taxon>
        <taxon>Alphaproteobacteria</taxon>
        <taxon>Rhodobacterales</taxon>
        <taxon>Paracoccaceae</taxon>
        <taxon>Falsigemmobacter</taxon>
    </lineage>
</organism>
<gene>
    <name evidence="3" type="ORF">EP867_09995</name>
</gene>
<comment type="caution">
    <text evidence="3">The sequence shown here is derived from an EMBL/GenBank/DDBJ whole genome shotgun (WGS) entry which is preliminary data.</text>
</comment>
<dbReference type="PANTHER" id="PTHR22602">
    <property type="entry name" value="TRANSFERASE CAF17, MITOCHONDRIAL-RELATED"/>
    <property type="match status" value="1"/>
</dbReference>
<dbReference type="InterPro" id="IPR017703">
    <property type="entry name" value="YgfZ/GCV_T_CS"/>
</dbReference>
<dbReference type="AlphaFoldDB" id="A0A444MBL8"/>
<dbReference type="Pfam" id="PF25455">
    <property type="entry name" value="Beta-barrel_CAF17_C"/>
    <property type="match status" value="1"/>
</dbReference>
<dbReference type="GO" id="GO:0016226">
    <property type="term" value="P:iron-sulfur cluster assembly"/>
    <property type="evidence" value="ECO:0007669"/>
    <property type="project" value="TreeGrafter"/>
</dbReference>
<dbReference type="PIRSF" id="PIRSF006487">
    <property type="entry name" value="GcvT"/>
    <property type="match status" value="1"/>
</dbReference>
<reference evidence="3 4" key="1">
    <citation type="journal article" date="2015" name="Int. J. Syst. Evol. Microbiol.">
        <title>Gemmobacter intermedius sp. nov., isolated from a white stork (Ciconia ciconia).</title>
        <authorList>
            <person name="Kampfer P."/>
            <person name="Jerzak L."/>
            <person name="Wilharm G."/>
            <person name="Golke J."/>
            <person name="Busse H.J."/>
            <person name="Glaeser S.P."/>
        </authorList>
    </citation>
    <scope>NUCLEOTIDE SEQUENCE [LARGE SCALE GENOMIC DNA]</scope>
    <source>
        <strain evidence="3 4">119/4</strain>
    </source>
</reference>
<dbReference type="NCBIfam" id="TIGR03317">
    <property type="entry name" value="ygfZ_signature"/>
    <property type="match status" value="1"/>
</dbReference>
<dbReference type="InterPro" id="IPR045179">
    <property type="entry name" value="YgfZ/GcvT"/>
</dbReference>
<dbReference type="Gene3D" id="3.30.1360.120">
    <property type="entry name" value="Probable tRNA modification gtpase trme, domain 1"/>
    <property type="match status" value="2"/>
</dbReference>
<dbReference type="PANTHER" id="PTHR22602:SF0">
    <property type="entry name" value="TRANSFERASE CAF17, MITOCHONDRIAL-RELATED"/>
    <property type="match status" value="1"/>
</dbReference>
<dbReference type="EMBL" id="SBLC01000012">
    <property type="protein sequence ID" value="RWY41124.1"/>
    <property type="molecule type" value="Genomic_DNA"/>
</dbReference>
<keyword evidence="4" id="KW-1185">Reference proteome</keyword>
<evidence type="ECO:0000256" key="1">
    <source>
        <dbReference type="ARBA" id="ARBA00022946"/>
    </source>
</evidence>